<evidence type="ECO:0000313" key="1">
    <source>
        <dbReference type="EMBL" id="KAF5772035.1"/>
    </source>
</evidence>
<comment type="caution">
    <text evidence="1">The sequence shown here is derived from an EMBL/GenBank/DDBJ whole genome shotgun (WGS) entry which is preliminary data.</text>
</comment>
<dbReference type="AlphaFoldDB" id="A0A9K3EDS9"/>
<reference evidence="1" key="1">
    <citation type="journal article" date="2017" name="Nature">
        <title>The sunflower genome provides insights into oil metabolism, flowering and Asterid evolution.</title>
        <authorList>
            <person name="Badouin H."/>
            <person name="Gouzy J."/>
            <person name="Grassa C.J."/>
            <person name="Murat F."/>
            <person name="Staton S.E."/>
            <person name="Cottret L."/>
            <person name="Lelandais-Briere C."/>
            <person name="Owens G.L."/>
            <person name="Carrere S."/>
            <person name="Mayjonade B."/>
            <person name="Legrand L."/>
            <person name="Gill N."/>
            <person name="Kane N.C."/>
            <person name="Bowers J.E."/>
            <person name="Hubner S."/>
            <person name="Bellec A."/>
            <person name="Berard A."/>
            <person name="Berges H."/>
            <person name="Blanchet N."/>
            <person name="Boniface M.C."/>
            <person name="Brunel D."/>
            <person name="Catrice O."/>
            <person name="Chaidir N."/>
            <person name="Claudel C."/>
            <person name="Donnadieu C."/>
            <person name="Faraut T."/>
            <person name="Fievet G."/>
            <person name="Helmstetter N."/>
            <person name="King M."/>
            <person name="Knapp S.J."/>
            <person name="Lai Z."/>
            <person name="Le Paslier M.C."/>
            <person name="Lippi Y."/>
            <person name="Lorenzon L."/>
            <person name="Mandel J.R."/>
            <person name="Marage G."/>
            <person name="Marchand G."/>
            <person name="Marquand E."/>
            <person name="Bret-Mestries E."/>
            <person name="Morien E."/>
            <person name="Nambeesan S."/>
            <person name="Nguyen T."/>
            <person name="Pegot-Espagnet P."/>
            <person name="Pouilly N."/>
            <person name="Raftis F."/>
            <person name="Sallet E."/>
            <person name="Schiex T."/>
            <person name="Thomas J."/>
            <person name="Vandecasteele C."/>
            <person name="Vares D."/>
            <person name="Vear F."/>
            <person name="Vautrin S."/>
            <person name="Crespi M."/>
            <person name="Mangin B."/>
            <person name="Burke J.M."/>
            <person name="Salse J."/>
            <person name="Munos S."/>
            <person name="Vincourt P."/>
            <person name="Rieseberg L.H."/>
            <person name="Langlade N.B."/>
        </authorList>
    </citation>
    <scope>NUCLEOTIDE SEQUENCE</scope>
    <source>
        <tissue evidence="1">Leaves</tissue>
    </source>
</reference>
<organism evidence="1 2">
    <name type="scientific">Helianthus annuus</name>
    <name type="common">Common sunflower</name>
    <dbReference type="NCBI Taxonomy" id="4232"/>
    <lineage>
        <taxon>Eukaryota</taxon>
        <taxon>Viridiplantae</taxon>
        <taxon>Streptophyta</taxon>
        <taxon>Embryophyta</taxon>
        <taxon>Tracheophyta</taxon>
        <taxon>Spermatophyta</taxon>
        <taxon>Magnoliopsida</taxon>
        <taxon>eudicotyledons</taxon>
        <taxon>Gunneridae</taxon>
        <taxon>Pentapetalae</taxon>
        <taxon>asterids</taxon>
        <taxon>campanulids</taxon>
        <taxon>Asterales</taxon>
        <taxon>Asteraceae</taxon>
        <taxon>Asteroideae</taxon>
        <taxon>Heliantheae alliance</taxon>
        <taxon>Heliantheae</taxon>
        <taxon>Helianthus</taxon>
    </lineage>
</organism>
<sequence length="50" mass="5857">MRLDRSQLVLGSLQEFMVGNQYKQDSKLRPLLEGNQVLTTTPPRYRLLHD</sequence>
<proteinExistence type="predicted"/>
<accession>A0A9K3EDS9</accession>
<evidence type="ECO:0000313" key="2">
    <source>
        <dbReference type="Proteomes" id="UP000215914"/>
    </source>
</evidence>
<dbReference type="Proteomes" id="UP000215914">
    <property type="component" value="Unassembled WGS sequence"/>
</dbReference>
<protein>
    <submittedName>
        <fullName evidence="1">Uncharacterized protein</fullName>
    </submittedName>
</protein>
<reference evidence="1" key="2">
    <citation type="submission" date="2020-06" db="EMBL/GenBank/DDBJ databases">
        <title>Helianthus annuus Genome sequencing and assembly Release 2.</title>
        <authorList>
            <person name="Gouzy J."/>
            <person name="Langlade N."/>
            <person name="Munos S."/>
        </authorList>
    </citation>
    <scope>NUCLEOTIDE SEQUENCE</scope>
    <source>
        <tissue evidence="1">Leaves</tissue>
    </source>
</reference>
<dbReference type="Gramene" id="mRNA:HanXRQr2_Chr13g0572051">
    <property type="protein sequence ID" value="CDS:HanXRQr2_Chr13g0572051.1"/>
    <property type="gene ID" value="HanXRQr2_Chr13g0572051"/>
</dbReference>
<gene>
    <name evidence="1" type="ORF">HanXRQr2_Chr13g0572051</name>
</gene>
<keyword evidence="2" id="KW-1185">Reference proteome</keyword>
<name>A0A9K3EDS9_HELAN</name>
<dbReference type="EMBL" id="MNCJ02000328">
    <property type="protein sequence ID" value="KAF5772035.1"/>
    <property type="molecule type" value="Genomic_DNA"/>
</dbReference>